<feature type="region of interest" description="Disordered" evidence="4">
    <location>
        <begin position="875"/>
        <end position="908"/>
    </location>
</feature>
<dbReference type="Proteomes" id="UP000028045">
    <property type="component" value="Unassembled WGS sequence"/>
</dbReference>
<dbReference type="PROSITE" id="PS50088">
    <property type="entry name" value="ANK_REPEAT"/>
    <property type="match status" value="5"/>
</dbReference>
<gene>
    <name evidence="5" type="ORF">S7711_01054</name>
</gene>
<name>A0A084B4A1_STACB</name>
<organism evidence="5 6">
    <name type="scientific">Stachybotrys chartarum (strain CBS 109288 / IBT 7711)</name>
    <name type="common">Toxic black mold</name>
    <name type="synonym">Stilbospora chartarum</name>
    <dbReference type="NCBI Taxonomy" id="1280523"/>
    <lineage>
        <taxon>Eukaryota</taxon>
        <taxon>Fungi</taxon>
        <taxon>Dikarya</taxon>
        <taxon>Ascomycota</taxon>
        <taxon>Pezizomycotina</taxon>
        <taxon>Sordariomycetes</taxon>
        <taxon>Hypocreomycetidae</taxon>
        <taxon>Hypocreales</taxon>
        <taxon>Stachybotryaceae</taxon>
        <taxon>Stachybotrys</taxon>
    </lineage>
</organism>
<feature type="compositionally biased region" description="Gly residues" evidence="4">
    <location>
        <begin position="897"/>
        <end position="908"/>
    </location>
</feature>
<feature type="non-terminal residue" evidence="5">
    <location>
        <position position="1"/>
    </location>
</feature>
<dbReference type="AlphaFoldDB" id="A0A084B4A1"/>
<dbReference type="SUPFAM" id="SSF48403">
    <property type="entry name" value="Ankyrin repeat"/>
    <property type="match status" value="1"/>
</dbReference>
<protein>
    <submittedName>
        <fullName evidence="5">Uncharacterized protein</fullName>
    </submittedName>
</protein>
<keyword evidence="2 3" id="KW-0040">ANK repeat</keyword>
<dbReference type="Pfam" id="PF00023">
    <property type="entry name" value="Ank"/>
    <property type="match status" value="2"/>
</dbReference>
<feature type="repeat" description="ANK" evidence="3">
    <location>
        <begin position="265"/>
        <end position="297"/>
    </location>
</feature>
<dbReference type="Pfam" id="PF12796">
    <property type="entry name" value="Ank_2"/>
    <property type="match status" value="1"/>
</dbReference>
<dbReference type="PANTHER" id="PTHR24198:SF165">
    <property type="entry name" value="ANKYRIN REPEAT-CONTAINING PROTEIN-RELATED"/>
    <property type="match status" value="1"/>
</dbReference>
<proteinExistence type="predicted"/>
<dbReference type="PANTHER" id="PTHR24198">
    <property type="entry name" value="ANKYRIN REPEAT AND PROTEIN KINASE DOMAIN-CONTAINING PROTEIN"/>
    <property type="match status" value="1"/>
</dbReference>
<feature type="repeat" description="ANK" evidence="3">
    <location>
        <begin position="227"/>
        <end position="259"/>
    </location>
</feature>
<evidence type="ECO:0000313" key="6">
    <source>
        <dbReference type="Proteomes" id="UP000028045"/>
    </source>
</evidence>
<reference evidence="5 6" key="1">
    <citation type="journal article" date="2014" name="BMC Genomics">
        <title>Comparative genome sequencing reveals chemotype-specific gene clusters in the toxigenic black mold Stachybotrys.</title>
        <authorList>
            <person name="Semeiks J."/>
            <person name="Borek D."/>
            <person name="Otwinowski Z."/>
            <person name="Grishin N.V."/>
        </authorList>
    </citation>
    <scope>NUCLEOTIDE SEQUENCE [LARGE SCALE GENOMIC DNA]</scope>
    <source>
        <strain evidence="6">CBS 109288 / IBT 7711</strain>
    </source>
</reference>
<dbReference type="OrthoDB" id="341259at2759"/>
<feature type="repeat" description="ANK" evidence="3">
    <location>
        <begin position="298"/>
        <end position="330"/>
    </location>
</feature>
<dbReference type="PROSITE" id="PS50297">
    <property type="entry name" value="ANK_REP_REGION"/>
    <property type="match status" value="3"/>
</dbReference>
<dbReference type="InterPro" id="IPR002110">
    <property type="entry name" value="Ankyrin_rpt"/>
</dbReference>
<evidence type="ECO:0000256" key="4">
    <source>
        <dbReference type="SAM" id="MobiDB-lite"/>
    </source>
</evidence>
<dbReference type="InterPro" id="IPR036770">
    <property type="entry name" value="Ankyrin_rpt-contain_sf"/>
</dbReference>
<feature type="repeat" description="ANK" evidence="3">
    <location>
        <begin position="424"/>
        <end position="456"/>
    </location>
</feature>
<dbReference type="Gene3D" id="1.25.40.20">
    <property type="entry name" value="Ankyrin repeat-containing domain"/>
    <property type="match status" value="4"/>
</dbReference>
<feature type="repeat" description="ANK" evidence="3">
    <location>
        <begin position="174"/>
        <end position="197"/>
    </location>
</feature>
<keyword evidence="6" id="KW-1185">Reference proteome</keyword>
<dbReference type="SMART" id="SM00248">
    <property type="entry name" value="ANK"/>
    <property type="match status" value="11"/>
</dbReference>
<evidence type="ECO:0000256" key="2">
    <source>
        <dbReference type="ARBA" id="ARBA00023043"/>
    </source>
</evidence>
<accession>A0A084B4A1</accession>
<dbReference type="HOGENOM" id="CLU_330427_0_0_1"/>
<evidence type="ECO:0000256" key="3">
    <source>
        <dbReference type="PROSITE-ProRule" id="PRU00023"/>
    </source>
</evidence>
<sequence>LCVITNQRLASGYLAGRSPNADGSKILASVSTTYLTRTLVMSCQSAPATRLPVELWLAVAESADIADLSALSTLNHWFRDALTPQLYRRAAVTPFDKRALFWGVLKGLRATVQQALAAGIDPNLRWRSLSPANNLVELFDDQGGTKPDIELADFLRAIEYVCPAESDHVAWRWSALHLAARNGDVDMIELLLNHQANPLKGSLGVCRYIKKLMTAAARYPLGETYFPRHTPLFVAVWSGHLPVVQALVSRGVPMAMEEPPRHGETGITALHVACMSGHLHVVKWLLDRGGPVDLVDAEGHTPLVYAHLYEKQDCFDYLLGLGANINHVVSGTLDHEIGDGTEEEWIHETMLYSAVYHSRLKVACELIDRGAAAQTGDPSNYPLMHLLCKNPWTRVIAGESQQAYGVRLMDHLLSVGLPPDETNRRATPLNYAASAGNDVAVKRLLEAGANVDGCPDAFASPLAAACQGQPSPTQWATARILVEAGACVDKPGNTCLAPLWALDLKDSDEPEKKEMYQLLLQRGACPSRNSSSASGIISYTTPLEGRLKQRDLAGFEALLASCGPNPLEKLGDDDFLGFWKAAVKSEDETILTHVLRLDQRGVVAKKNQQALSDLFRLMPMSNDLILRLLEQGANEHRSMFGMGTLVEAVSRAAEPKIIKELLARGSDPDELWQGQTLISYILSRRDISQERQLAYVEILMDAGVSIYQIIDKPLWHPASISPTTHLADAIQGMSRDQEIVEYMLRKQPLHDHEHVRVSDYIQWCCGTGNWKALQAMLVDDYAKLLLGQNCTALLHHAMDGLRLRQLTVKEMDETISMVQFLLQHDSDLDTVGEGSRDPRTLREKLRSVADSKGCRTDPTGWCFQRRMEFEDGQDLPVFKDAGPLENGEQSLYDLGRSLGGGSGTASSQ</sequence>
<evidence type="ECO:0000313" key="5">
    <source>
        <dbReference type="EMBL" id="KEY72380.1"/>
    </source>
</evidence>
<dbReference type="EMBL" id="KL648095">
    <property type="protein sequence ID" value="KEY72380.1"/>
    <property type="molecule type" value="Genomic_DNA"/>
</dbReference>
<evidence type="ECO:0000256" key="1">
    <source>
        <dbReference type="ARBA" id="ARBA00022737"/>
    </source>
</evidence>
<keyword evidence="1" id="KW-0677">Repeat</keyword>